<evidence type="ECO:0000313" key="3">
    <source>
        <dbReference type="EMBL" id="KRN89575.1"/>
    </source>
</evidence>
<dbReference type="PATRIC" id="fig|1122146.4.peg.1290"/>
<evidence type="ECO:0000313" key="4">
    <source>
        <dbReference type="Proteomes" id="UP000051500"/>
    </source>
</evidence>
<feature type="domain" description="DZANK-type" evidence="2">
    <location>
        <begin position="4"/>
        <end position="55"/>
    </location>
</feature>
<organism evidence="3 4">
    <name type="scientific">Ligilactobacillus ceti DSM 22408</name>
    <dbReference type="NCBI Taxonomy" id="1122146"/>
    <lineage>
        <taxon>Bacteria</taxon>
        <taxon>Bacillati</taxon>
        <taxon>Bacillota</taxon>
        <taxon>Bacilli</taxon>
        <taxon>Lactobacillales</taxon>
        <taxon>Lactobacillaceae</taxon>
        <taxon>Ligilactobacillus</taxon>
    </lineage>
</organism>
<dbReference type="STRING" id="1122146.IV53_GL001253"/>
<gene>
    <name evidence="3" type="ORF">IV53_GL001253</name>
</gene>
<comment type="caution">
    <text evidence="3">The sequence shown here is derived from an EMBL/GenBank/DDBJ whole genome shotgun (WGS) entry which is preliminary data.</text>
</comment>
<reference evidence="3 4" key="1">
    <citation type="journal article" date="2015" name="Genome Announc.">
        <title>Expanding the biotechnology potential of lactobacilli through comparative genomics of 213 strains and associated genera.</title>
        <authorList>
            <person name="Sun Z."/>
            <person name="Harris H.M."/>
            <person name="McCann A."/>
            <person name="Guo C."/>
            <person name="Argimon S."/>
            <person name="Zhang W."/>
            <person name="Yang X."/>
            <person name="Jeffery I.B."/>
            <person name="Cooney J.C."/>
            <person name="Kagawa T.F."/>
            <person name="Liu W."/>
            <person name="Song Y."/>
            <person name="Salvetti E."/>
            <person name="Wrobel A."/>
            <person name="Rasinkangas P."/>
            <person name="Parkhill J."/>
            <person name="Rea M.C."/>
            <person name="O'Sullivan O."/>
            <person name="Ritari J."/>
            <person name="Douillard F.P."/>
            <person name="Paul Ross R."/>
            <person name="Yang R."/>
            <person name="Briner A.E."/>
            <person name="Felis G.E."/>
            <person name="de Vos W.M."/>
            <person name="Barrangou R."/>
            <person name="Klaenhammer T.R."/>
            <person name="Caufield P.W."/>
            <person name="Cui Y."/>
            <person name="Zhang H."/>
            <person name="O'Toole P.W."/>
        </authorList>
    </citation>
    <scope>NUCLEOTIDE SEQUENCE [LARGE SCALE GENOMIC DNA]</scope>
    <source>
        <strain evidence="3 4">DSM 22408</strain>
    </source>
</reference>
<keyword evidence="1" id="KW-0812">Transmembrane</keyword>
<dbReference type="RefSeq" id="WP_027106622.1">
    <property type="nucleotide sequence ID" value="NZ_AUHP01000015.1"/>
</dbReference>
<dbReference type="GO" id="GO:0016020">
    <property type="term" value="C:membrane"/>
    <property type="evidence" value="ECO:0007669"/>
    <property type="project" value="InterPro"/>
</dbReference>
<proteinExistence type="predicted"/>
<evidence type="ECO:0000256" key="1">
    <source>
        <dbReference type="SAM" id="Phobius"/>
    </source>
</evidence>
<dbReference type="EMBL" id="JQBZ01000011">
    <property type="protein sequence ID" value="KRN89575.1"/>
    <property type="molecule type" value="Genomic_DNA"/>
</dbReference>
<protein>
    <recommendedName>
        <fullName evidence="2">DZANK-type domain-containing protein</fullName>
    </recommendedName>
</protein>
<keyword evidence="1" id="KW-0472">Membrane</keyword>
<dbReference type="eggNOG" id="COG3152">
    <property type="taxonomic scope" value="Bacteria"/>
</dbReference>
<dbReference type="OrthoDB" id="2322628at2"/>
<evidence type="ECO:0000259" key="2">
    <source>
        <dbReference type="Pfam" id="PF12773"/>
    </source>
</evidence>
<dbReference type="Pfam" id="PF05656">
    <property type="entry name" value="DUF805"/>
    <property type="match status" value="1"/>
</dbReference>
<feature type="transmembrane region" description="Helical" evidence="1">
    <location>
        <begin position="235"/>
        <end position="255"/>
    </location>
</feature>
<dbReference type="Pfam" id="PF12773">
    <property type="entry name" value="DZR"/>
    <property type="match status" value="1"/>
</dbReference>
<dbReference type="Proteomes" id="UP000051500">
    <property type="component" value="Unassembled WGS sequence"/>
</dbReference>
<dbReference type="InterPro" id="IPR025874">
    <property type="entry name" value="DZR"/>
</dbReference>
<keyword evidence="4" id="KW-1185">Reference proteome</keyword>
<accession>A0A0R2KTF3</accession>
<feature type="transmembrane region" description="Helical" evidence="1">
    <location>
        <begin position="150"/>
        <end position="173"/>
    </location>
</feature>
<feature type="transmembrane region" description="Helical" evidence="1">
    <location>
        <begin position="200"/>
        <end position="223"/>
    </location>
</feature>
<dbReference type="InterPro" id="IPR008523">
    <property type="entry name" value="DUF805"/>
</dbReference>
<dbReference type="AlphaFoldDB" id="A0A0R2KTF3"/>
<sequence>MITCQYCGRHIATDEMNCHHCGAHQERFDVENEKKNCKKCQQEIPVNANFCPYCGQDQAIFVRKTQPEKEVEQDMVDDAQKKQEEIIIQSLADLSKLADDAMLNKKLADQGLLVKKLPKNESKKPGLITSTKLLLKDTFIMDKRMGRADFWWGNLGLLLLILLYACLMGYLLVHFDGGLVMKGSILNATLKWNAAPPPAWFMYFWNFSLWILYPFVSLVRMTAMVRRLHDLERSGLLVILILLMPFFGELVVLLICMAPQKVTNDRYTFKTQRARMLDKYNGK</sequence>
<keyword evidence="1" id="KW-1133">Transmembrane helix</keyword>
<name>A0A0R2KTF3_9LACO</name>